<sequence length="346" mass="38554">MSSINSETDESISKFFSTAGACTTRSQCDAFASKMFGGPVKPVSSQGLYSYTITVADGTIIIQFREPDSPLDVQMLAKIHGIHPNLTTGCKFHGTIGLPPSLLIYEMNVLPGNNYFDISLSIVDTDLDHRLATVRSLAKFFAQSWQYSVSPDTTYRSRISEDCHSDFTYLSSSLPSRFQDTMGRLRKSLPALFSGEYPLVVTHGDLSEKNILADPKTGEITGIIDWAEASIQPFGFALYALDSILGYLSPNGWVFYDTADELRHEFWLVFYNLVGVLSQTEKHLHEALLVDQLGILKDLMIPVLHGSMMIVSFEFRDTCRSVCFNRPSRDSVNLVNIRGVGFEHDN</sequence>
<dbReference type="PANTHER" id="PTHR21310">
    <property type="entry name" value="AMINOGLYCOSIDE PHOSPHOTRANSFERASE-RELATED-RELATED"/>
    <property type="match status" value="1"/>
</dbReference>
<dbReference type="InterPro" id="IPR002575">
    <property type="entry name" value="Aminoglycoside_PTrfase"/>
</dbReference>
<dbReference type="Gene3D" id="3.90.1200.10">
    <property type="match status" value="1"/>
</dbReference>
<dbReference type="GeneID" id="92099657"/>
<dbReference type="Proteomes" id="UP001480595">
    <property type="component" value="Unassembled WGS sequence"/>
</dbReference>
<dbReference type="EMBL" id="JAQQWL010000016">
    <property type="protein sequence ID" value="KAK8038418.1"/>
    <property type="molecule type" value="Genomic_DNA"/>
</dbReference>
<evidence type="ECO:0000313" key="2">
    <source>
        <dbReference type="EMBL" id="KAK8038418.1"/>
    </source>
</evidence>
<proteinExistence type="predicted"/>
<evidence type="ECO:0000259" key="1">
    <source>
        <dbReference type="Pfam" id="PF01636"/>
    </source>
</evidence>
<dbReference type="InterPro" id="IPR011009">
    <property type="entry name" value="Kinase-like_dom_sf"/>
</dbReference>
<evidence type="ECO:0000313" key="3">
    <source>
        <dbReference type="Proteomes" id="UP001480595"/>
    </source>
</evidence>
<name>A0ABR1SXZ2_9PEZI</name>
<feature type="domain" description="Aminoglycoside phosphotransferase" evidence="1">
    <location>
        <begin position="175"/>
        <end position="235"/>
    </location>
</feature>
<protein>
    <recommendedName>
        <fullName evidence="1">Aminoglycoside phosphotransferase domain-containing protein</fullName>
    </recommendedName>
</protein>
<comment type="caution">
    <text evidence="2">The sequence shown here is derived from an EMBL/GenBank/DDBJ whole genome shotgun (WGS) entry which is preliminary data.</text>
</comment>
<accession>A0ABR1SXZ2</accession>
<dbReference type="PANTHER" id="PTHR21310:SF59">
    <property type="entry name" value="AMINOGLYCOSIDE PHOSPHOTRANSFERASE DOMAIN-CONTAINING PROTEIN"/>
    <property type="match status" value="1"/>
</dbReference>
<keyword evidence="3" id="KW-1185">Reference proteome</keyword>
<organism evidence="2 3">
    <name type="scientific">Apiospora phragmitis</name>
    <dbReference type="NCBI Taxonomy" id="2905665"/>
    <lineage>
        <taxon>Eukaryota</taxon>
        <taxon>Fungi</taxon>
        <taxon>Dikarya</taxon>
        <taxon>Ascomycota</taxon>
        <taxon>Pezizomycotina</taxon>
        <taxon>Sordariomycetes</taxon>
        <taxon>Xylariomycetidae</taxon>
        <taxon>Amphisphaeriales</taxon>
        <taxon>Apiosporaceae</taxon>
        <taxon>Apiospora</taxon>
    </lineage>
</organism>
<gene>
    <name evidence="2" type="ORF">PG994_015185</name>
</gene>
<dbReference type="RefSeq" id="XP_066708270.1">
    <property type="nucleotide sequence ID" value="XM_066866594.1"/>
</dbReference>
<dbReference type="SUPFAM" id="SSF56112">
    <property type="entry name" value="Protein kinase-like (PK-like)"/>
    <property type="match status" value="1"/>
</dbReference>
<dbReference type="Pfam" id="PF01636">
    <property type="entry name" value="APH"/>
    <property type="match status" value="1"/>
</dbReference>
<reference evidence="2 3" key="1">
    <citation type="submission" date="2023-01" db="EMBL/GenBank/DDBJ databases">
        <title>Analysis of 21 Apiospora genomes using comparative genomics revels a genus with tremendous synthesis potential of carbohydrate active enzymes and secondary metabolites.</title>
        <authorList>
            <person name="Sorensen T."/>
        </authorList>
    </citation>
    <scope>NUCLEOTIDE SEQUENCE [LARGE SCALE GENOMIC DNA]</scope>
    <source>
        <strain evidence="2 3">CBS 135458</strain>
    </source>
</reference>
<dbReference type="InterPro" id="IPR051678">
    <property type="entry name" value="AGP_Transferase"/>
</dbReference>